<keyword evidence="1" id="KW-1133">Transmembrane helix</keyword>
<evidence type="ECO:0008006" key="4">
    <source>
        <dbReference type="Google" id="ProtNLM"/>
    </source>
</evidence>
<organism evidence="2 3">
    <name type="scientific">Kipferlia bialata</name>
    <dbReference type="NCBI Taxonomy" id="797122"/>
    <lineage>
        <taxon>Eukaryota</taxon>
        <taxon>Metamonada</taxon>
        <taxon>Carpediemonas-like organisms</taxon>
        <taxon>Kipferlia</taxon>
    </lineage>
</organism>
<dbReference type="EMBL" id="BDIP01002164">
    <property type="protein sequence ID" value="GIQ85836.1"/>
    <property type="molecule type" value="Genomic_DNA"/>
</dbReference>
<sequence>MTKCGLTYDRLNLDVRATIAVDISGYRFAVLTSTGSAVASLFAPIFSAIAINLLAILLLTHVLFANLIYCTQYFGNSKSRSKSYSGQALASFYFSVLGYDLSEINTSLGRLLAGIDTLLQEILMALYVGVVTVESISGSTSDFDPADMGAYKVAALPDSRVWDWVYDQGSSMISIPNGAADCLSALTAVEEAERADACCLSAGTLAELLKTDASDYLGAVDGLYNEGPTVMFINKGYADTIDKINQTLQWMRESGIIDDLYDKYLKIDSSGWGSLDVGVAIWASVGLAIVGGWLLVLIISKMNHTLRKRKVKAAAPVASAGNSPRLSV</sequence>
<keyword evidence="1" id="KW-0812">Transmembrane</keyword>
<keyword evidence="1" id="KW-0472">Membrane</keyword>
<gene>
    <name evidence="2" type="ORF">KIPB_007573</name>
</gene>
<accession>A0A9K3D0H2</accession>
<keyword evidence="3" id="KW-1185">Reference proteome</keyword>
<evidence type="ECO:0000256" key="1">
    <source>
        <dbReference type="SAM" id="Phobius"/>
    </source>
</evidence>
<proteinExistence type="predicted"/>
<name>A0A9K3D0H2_9EUKA</name>
<evidence type="ECO:0000313" key="2">
    <source>
        <dbReference type="EMBL" id="GIQ85836.1"/>
    </source>
</evidence>
<reference evidence="2 3" key="1">
    <citation type="journal article" date="2018" name="PLoS ONE">
        <title>The draft genome of Kipferlia bialata reveals reductive genome evolution in fornicate parasites.</title>
        <authorList>
            <person name="Tanifuji G."/>
            <person name="Takabayashi S."/>
            <person name="Kume K."/>
            <person name="Takagi M."/>
            <person name="Nakayama T."/>
            <person name="Kamikawa R."/>
            <person name="Inagaki Y."/>
            <person name="Hashimoto T."/>
        </authorList>
    </citation>
    <scope>NUCLEOTIDE SEQUENCE [LARGE SCALE GENOMIC DNA]</scope>
    <source>
        <strain evidence="2">NY0173</strain>
    </source>
</reference>
<feature type="transmembrane region" description="Helical" evidence="1">
    <location>
        <begin position="279"/>
        <end position="300"/>
    </location>
</feature>
<evidence type="ECO:0000313" key="3">
    <source>
        <dbReference type="Proteomes" id="UP000265618"/>
    </source>
</evidence>
<dbReference type="AlphaFoldDB" id="A0A9K3D0H2"/>
<dbReference type="Gene3D" id="3.40.190.10">
    <property type="entry name" value="Periplasmic binding protein-like II"/>
    <property type="match status" value="2"/>
</dbReference>
<protein>
    <recommendedName>
        <fullName evidence="4">Solute-binding protein family 3/N-terminal domain-containing protein</fullName>
    </recommendedName>
</protein>
<comment type="caution">
    <text evidence="2">The sequence shown here is derived from an EMBL/GenBank/DDBJ whole genome shotgun (WGS) entry which is preliminary data.</text>
</comment>
<feature type="transmembrane region" description="Helical" evidence="1">
    <location>
        <begin position="41"/>
        <end position="64"/>
    </location>
</feature>
<dbReference type="Proteomes" id="UP000265618">
    <property type="component" value="Unassembled WGS sequence"/>
</dbReference>
<dbReference type="SUPFAM" id="SSF53850">
    <property type="entry name" value="Periplasmic binding protein-like II"/>
    <property type="match status" value="1"/>
</dbReference>